<feature type="compositionally biased region" description="Acidic residues" evidence="1">
    <location>
        <begin position="9"/>
        <end position="36"/>
    </location>
</feature>
<dbReference type="PROSITE" id="PS51038">
    <property type="entry name" value="BAH"/>
    <property type="match status" value="1"/>
</dbReference>
<evidence type="ECO:0000313" key="4">
    <source>
        <dbReference type="Proteomes" id="UP000001058"/>
    </source>
</evidence>
<keyword evidence="4" id="KW-1185">Reference proteome</keyword>
<gene>
    <name evidence="3" type="ORF">VOLCADRAFT_90134</name>
</gene>
<name>D8TTK2_VOLCA</name>
<evidence type="ECO:0000256" key="1">
    <source>
        <dbReference type="SAM" id="MobiDB-lite"/>
    </source>
</evidence>
<dbReference type="EMBL" id="GL378336">
    <property type="protein sequence ID" value="EFJ49213.1"/>
    <property type="molecule type" value="Genomic_DNA"/>
</dbReference>
<protein>
    <recommendedName>
        <fullName evidence="2">BAH domain-containing protein</fullName>
    </recommendedName>
</protein>
<dbReference type="GO" id="GO:0003682">
    <property type="term" value="F:chromatin binding"/>
    <property type="evidence" value="ECO:0007669"/>
    <property type="project" value="InterPro"/>
</dbReference>
<dbReference type="RefSeq" id="XP_002949661.1">
    <property type="nucleotide sequence ID" value="XM_002949615.1"/>
</dbReference>
<dbReference type="AlphaFoldDB" id="D8TTK2"/>
<evidence type="ECO:0000313" key="3">
    <source>
        <dbReference type="EMBL" id="EFJ49213.1"/>
    </source>
</evidence>
<dbReference type="InterPro" id="IPR001025">
    <property type="entry name" value="BAH_dom"/>
</dbReference>
<dbReference type="Gene3D" id="2.30.30.490">
    <property type="match status" value="1"/>
</dbReference>
<dbReference type="InterPro" id="IPR043151">
    <property type="entry name" value="BAH_sf"/>
</dbReference>
<sequence>MGKAKEPIMVDDSDNEDDNEGEDEDDSEDFTDELDIERDPSSGDITGVRLNNAYVDANRDIFVRRYSTVLVQGGEDEHKYLGYVRDLFQTARDLQVEICWFYRTSDLSTPPPETVVCRAQLKGQPRGGDTGRFKELFLSNHLDQISIRSVMHPIQVWLLPTMSLDPVTLPGEAAGAAEEAGRGTGGGGGGTAALLPGFVIRRLYNIQTKELYPLAEVPLRRKKLGGWLVDDVGGDTRNVGRGAAPSERGGAVGVHDRVAGEVP</sequence>
<reference evidence="3 4" key="1">
    <citation type="journal article" date="2010" name="Science">
        <title>Genomic analysis of organismal complexity in the multicellular green alga Volvox carteri.</title>
        <authorList>
            <person name="Prochnik S.E."/>
            <person name="Umen J."/>
            <person name="Nedelcu A.M."/>
            <person name="Hallmann A."/>
            <person name="Miller S.M."/>
            <person name="Nishii I."/>
            <person name="Ferris P."/>
            <person name="Kuo A."/>
            <person name="Mitros T."/>
            <person name="Fritz-Laylin L.K."/>
            <person name="Hellsten U."/>
            <person name="Chapman J."/>
            <person name="Simakov O."/>
            <person name="Rensing S.A."/>
            <person name="Terry A."/>
            <person name="Pangilinan J."/>
            <person name="Kapitonov V."/>
            <person name="Jurka J."/>
            <person name="Salamov A."/>
            <person name="Shapiro H."/>
            <person name="Schmutz J."/>
            <person name="Grimwood J."/>
            <person name="Lindquist E."/>
            <person name="Lucas S."/>
            <person name="Grigoriev I.V."/>
            <person name="Schmitt R."/>
            <person name="Kirk D."/>
            <person name="Rokhsar D.S."/>
        </authorList>
    </citation>
    <scope>NUCLEOTIDE SEQUENCE [LARGE SCALE GENOMIC DNA]</scope>
    <source>
        <strain evidence="4">f. Nagariensis / Eve</strain>
    </source>
</reference>
<dbReference type="KEGG" id="vcn:VOLCADRAFT_90134"/>
<organism evidence="4">
    <name type="scientific">Volvox carteri f. nagariensis</name>
    <dbReference type="NCBI Taxonomy" id="3068"/>
    <lineage>
        <taxon>Eukaryota</taxon>
        <taxon>Viridiplantae</taxon>
        <taxon>Chlorophyta</taxon>
        <taxon>core chlorophytes</taxon>
        <taxon>Chlorophyceae</taxon>
        <taxon>CS clade</taxon>
        <taxon>Chlamydomonadales</taxon>
        <taxon>Volvocaceae</taxon>
        <taxon>Volvox</taxon>
    </lineage>
</organism>
<dbReference type="OrthoDB" id="537614at2759"/>
<proteinExistence type="predicted"/>
<dbReference type="InParanoid" id="D8TTK2"/>
<feature type="domain" description="BAH" evidence="2">
    <location>
        <begin position="61"/>
        <end position="215"/>
    </location>
</feature>
<dbReference type="GeneID" id="9618832"/>
<feature type="region of interest" description="Disordered" evidence="1">
    <location>
        <begin position="1"/>
        <end position="45"/>
    </location>
</feature>
<dbReference type="Proteomes" id="UP000001058">
    <property type="component" value="Unassembled WGS sequence"/>
</dbReference>
<evidence type="ECO:0000259" key="2">
    <source>
        <dbReference type="PROSITE" id="PS51038"/>
    </source>
</evidence>
<accession>D8TTK2</accession>